<dbReference type="Gene3D" id="1.20.120.450">
    <property type="entry name" value="dinb family like domain"/>
    <property type="match status" value="1"/>
</dbReference>
<feature type="binding site" evidence="5">
    <location>
        <position position="159"/>
    </location>
    <ligand>
        <name>Zn(2+)</name>
        <dbReference type="ChEBI" id="CHEBI:29105"/>
    </ligand>
</feature>
<protein>
    <recommendedName>
        <fullName evidence="5">Putative metal-dependent hydrolase WCV65_02280</fullName>
        <ecNumber evidence="5">3.-.-.-</ecNumber>
    </recommendedName>
</protein>
<dbReference type="GO" id="GO:0016787">
    <property type="term" value="F:hydrolase activity"/>
    <property type="evidence" value="ECO:0007669"/>
    <property type="project" value="UniProtKB-KW"/>
</dbReference>
<dbReference type="Proteomes" id="UP001377337">
    <property type="component" value="Chromosome"/>
</dbReference>
<name>A0ABZ2NJH6_9BACI</name>
<dbReference type="InterPro" id="IPR023774">
    <property type="entry name" value="Put_metal_dep_hydrolase_YfiT"/>
</dbReference>
<keyword evidence="1 5" id="KW-0963">Cytoplasm</keyword>
<evidence type="ECO:0000313" key="8">
    <source>
        <dbReference type="Proteomes" id="UP001377337"/>
    </source>
</evidence>
<keyword evidence="8" id="KW-1185">Reference proteome</keyword>
<evidence type="ECO:0000256" key="1">
    <source>
        <dbReference type="ARBA" id="ARBA00022490"/>
    </source>
</evidence>
<comment type="function">
    <text evidence="5">Possible metal-dependent hydrolase.</text>
</comment>
<dbReference type="EC" id="3.-.-.-" evidence="5"/>
<dbReference type="NCBIfam" id="NF009807">
    <property type="entry name" value="PRK13291.1"/>
    <property type="match status" value="1"/>
</dbReference>
<dbReference type="HAMAP" id="MF_01256">
    <property type="entry name" value="YfiT_hydrol"/>
    <property type="match status" value="1"/>
</dbReference>
<accession>A0ABZ2NJH6</accession>
<proteinExistence type="inferred from homology"/>
<keyword evidence="3 5" id="KW-0378">Hydrolase</keyword>
<comment type="subcellular location">
    <subcellularLocation>
        <location evidence="5">Cytoplasm</location>
    </subcellularLocation>
</comment>
<reference evidence="7 8" key="1">
    <citation type="submission" date="2024-02" db="EMBL/GenBank/DDBJ databases">
        <title>Seven novel Bacillus-like species.</title>
        <authorList>
            <person name="Liu G."/>
        </authorList>
    </citation>
    <scope>NUCLEOTIDE SEQUENCE [LARGE SCALE GENOMIC DNA]</scope>
    <source>
        <strain evidence="7 8">FJAT-52054</strain>
    </source>
</reference>
<comment type="similarity">
    <text evidence="5">Belongs to the metal hydrolase YfiT family.</text>
</comment>
<dbReference type="RefSeq" id="WP_035407728.1">
    <property type="nucleotide sequence ID" value="NZ_CP147407.1"/>
</dbReference>
<evidence type="ECO:0000256" key="2">
    <source>
        <dbReference type="ARBA" id="ARBA00022723"/>
    </source>
</evidence>
<keyword evidence="4 5" id="KW-0862">Zinc</keyword>
<dbReference type="SUPFAM" id="SSF109854">
    <property type="entry name" value="DinB/YfiT-like putative metalloenzymes"/>
    <property type="match status" value="1"/>
</dbReference>
<dbReference type="InterPro" id="IPR034660">
    <property type="entry name" value="DinB/YfiT-like"/>
</dbReference>
<feature type="domain" description="DinB-like" evidence="6">
    <location>
        <begin position="27"/>
        <end position="163"/>
    </location>
</feature>
<comment type="subunit">
    <text evidence="5">Homodimer.</text>
</comment>
<keyword evidence="2 5" id="KW-0479">Metal-binding</keyword>
<evidence type="ECO:0000256" key="5">
    <source>
        <dbReference type="HAMAP-Rule" id="MF_01256"/>
    </source>
</evidence>
<evidence type="ECO:0000256" key="4">
    <source>
        <dbReference type="ARBA" id="ARBA00022833"/>
    </source>
</evidence>
<dbReference type="EMBL" id="CP147407">
    <property type="protein sequence ID" value="WXB97350.1"/>
    <property type="molecule type" value="Genomic_DNA"/>
</dbReference>
<comment type="cofactor">
    <cofactor evidence="5">
        <name>Zn(2+)</name>
        <dbReference type="ChEBI" id="CHEBI:29105"/>
    </cofactor>
    <text evidence="5">Binds 1 zinc ion per subunit.</text>
</comment>
<evidence type="ECO:0000313" key="7">
    <source>
        <dbReference type="EMBL" id="WXB97350.1"/>
    </source>
</evidence>
<organism evidence="7 8">
    <name type="scientific">Metabacillus sediminis</name>
    <dbReference type="NCBI Taxonomy" id="3117746"/>
    <lineage>
        <taxon>Bacteria</taxon>
        <taxon>Bacillati</taxon>
        <taxon>Bacillota</taxon>
        <taxon>Bacilli</taxon>
        <taxon>Bacillales</taxon>
        <taxon>Bacillaceae</taxon>
        <taxon>Metabacillus</taxon>
    </lineage>
</organism>
<evidence type="ECO:0000259" key="6">
    <source>
        <dbReference type="Pfam" id="PF12867"/>
    </source>
</evidence>
<feature type="binding site" evidence="5">
    <location>
        <position position="155"/>
    </location>
    <ligand>
        <name>Zn(2+)</name>
        <dbReference type="ChEBI" id="CHEBI:29105"/>
    </ligand>
</feature>
<sequence>MDEKYPIGTFQHEGNISNEQVEKWITQIEELPQQLRQAAGHLTEQQLDTPYRPGGWTVRQVVHHLADSHMNAFIRFKLAMTEERPLIKPYNEGAWARLSDSSLPVEPSLQLIEALHIRLVDVLRSLTHSDRKRVFVHPDSGEVSLGRNIGLYAWHGRHHLAHIKSTI</sequence>
<gene>
    <name evidence="7" type="ORF">WCV65_02280</name>
</gene>
<dbReference type="InterPro" id="IPR024775">
    <property type="entry name" value="DinB-like"/>
</dbReference>
<dbReference type="Pfam" id="PF12867">
    <property type="entry name" value="DinB_2"/>
    <property type="match status" value="1"/>
</dbReference>
<evidence type="ECO:0000256" key="3">
    <source>
        <dbReference type="ARBA" id="ARBA00022801"/>
    </source>
</evidence>
<feature type="binding site" evidence="5">
    <location>
        <position position="64"/>
    </location>
    <ligand>
        <name>Zn(2+)</name>
        <dbReference type="ChEBI" id="CHEBI:29105"/>
    </ligand>
</feature>